<accession>A0A9Q0XF56</accession>
<dbReference type="InterPro" id="IPR013106">
    <property type="entry name" value="Ig_V-set"/>
</dbReference>
<dbReference type="EMBL" id="JAPFRF010000012">
    <property type="protein sequence ID" value="KAJ7313096.1"/>
    <property type="molecule type" value="Genomic_DNA"/>
</dbReference>
<keyword evidence="7" id="KW-0325">Glycoprotein</keyword>
<dbReference type="InterPro" id="IPR003599">
    <property type="entry name" value="Ig_sub"/>
</dbReference>
<evidence type="ECO:0000256" key="6">
    <source>
        <dbReference type="ARBA" id="ARBA00023157"/>
    </source>
</evidence>
<protein>
    <recommendedName>
        <fullName evidence="8">Ig-like domain-containing protein</fullName>
    </recommendedName>
</protein>
<comment type="caution">
    <text evidence="9">The sequence shown here is derived from an EMBL/GenBank/DDBJ whole genome shotgun (WGS) entry which is preliminary data.</text>
</comment>
<evidence type="ECO:0000259" key="8">
    <source>
        <dbReference type="PROSITE" id="PS50835"/>
    </source>
</evidence>
<reference evidence="9" key="1">
    <citation type="journal article" date="2023" name="DNA Res.">
        <title>Chromosome-level genome assembly of Phrynocephalus forsythii using third-generation DNA sequencing and Hi-C analysis.</title>
        <authorList>
            <person name="Qi Y."/>
            <person name="Zhao W."/>
            <person name="Zhao Y."/>
            <person name="Niu C."/>
            <person name="Cao S."/>
            <person name="Zhang Y."/>
        </authorList>
    </citation>
    <scope>NUCLEOTIDE SEQUENCE</scope>
    <source>
        <tissue evidence="9">Muscle</tissue>
    </source>
</reference>
<dbReference type="PROSITE" id="PS50835">
    <property type="entry name" value="IG_LIKE"/>
    <property type="match status" value="1"/>
</dbReference>
<dbReference type="InterPro" id="IPR013783">
    <property type="entry name" value="Ig-like_fold"/>
</dbReference>
<dbReference type="Pfam" id="PF07686">
    <property type="entry name" value="V-set"/>
    <property type="match status" value="1"/>
</dbReference>
<evidence type="ECO:0000256" key="4">
    <source>
        <dbReference type="ARBA" id="ARBA00022859"/>
    </source>
</evidence>
<evidence type="ECO:0000256" key="3">
    <source>
        <dbReference type="ARBA" id="ARBA00022729"/>
    </source>
</evidence>
<name>A0A9Q0XF56_9SAUR</name>
<organism evidence="9 10">
    <name type="scientific">Phrynocephalus forsythii</name>
    <dbReference type="NCBI Taxonomy" id="171643"/>
    <lineage>
        <taxon>Eukaryota</taxon>
        <taxon>Metazoa</taxon>
        <taxon>Chordata</taxon>
        <taxon>Craniata</taxon>
        <taxon>Vertebrata</taxon>
        <taxon>Euteleostomi</taxon>
        <taxon>Lepidosauria</taxon>
        <taxon>Squamata</taxon>
        <taxon>Bifurcata</taxon>
        <taxon>Unidentata</taxon>
        <taxon>Episquamata</taxon>
        <taxon>Toxicofera</taxon>
        <taxon>Iguania</taxon>
        <taxon>Acrodonta</taxon>
        <taxon>Agamidae</taxon>
        <taxon>Agaminae</taxon>
        <taxon>Phrynocephalus</taxon>
    </lineage>
</organism>
<dbReference type="GO" id="GO:0009617">
    <property type="term" value="P:response to bacterium"/>
    <property type="evidence" value="ECO:0007669"/>
    <property type="project" value="TreeGrafter"/>
</dbReference>
<keyword evidence="5" id="KW-0472">Membrane</keyword>
<gene>
    <name evidence="9" type="ORF">JRQ81_004365</name>
</gene>
<keyword evidence="2" id="KW-1003">Cell membrane</keyword>
<keyword evidence="4" id="KW-0391">Immunity</keyword>
<feature type="domain" description="Ig-like" evidence="8">
    <location>
        <begin position="5"/>
        <end position="111"/>
    </location>
</feature>
<keyword evidence="6" id="KW-1015">Disulfide bond</keyword>
<evidence type="ECO:0000256" key="2">
    <source>
        <dbReference type="ARBA" id="ARBA00022475"/>
    </source>
</evidence>
<dbReference type="SMART" id="SM00409">
    <property type="entry name" value="IG"/>
    <property type="match status" value="1"/>
</dbReference>
<evidence type="ECO:0000256" key="5">
    <source>
        <dbReference type="ARBA" id="ARBA00023136"/>
    </source>
</evidence>
<dbReference type="InterPro" id="IPR007110">
    <property type="entry name" value="Ig-like_dom"/>
</dbReference>
<comment type="subcellular location">
    <subcellularLocation>
        <location evidence="1">Cell membrane</location>
    </subcellularLocation>
</comment>
<evidence type="ECO:0000313" key="10">
    <source>
        <dbReference type="Proteomes" id="UP001142489"/>
    </source>
</evidence>
<dbReference type="Gene3D" id="2.60.40.10">
    <property type="entry name" value="Immunoglobulins"/>
    <property type="match status" value="1"/>
</dbReference>
<dbReference type="GO" id="GO:0005886">
    <property type="term" value="C:plasma membrane"/>
    <property type="evidence" value="ECO:0007669"/>
    <property type="project" value="UniProtKB-SubCell"/>
</dbReference>
<dbReference type="GO" id="GO:0002376">
    <property type="term" value="P:immune system process"/>
    <property type="evidence" value="ECO:0007669"/>
    <property type="project" value="UniProtKB-KW"/>
</dbReference>
<dbReference type="SMART" id="SM00408">
    <property type="entry name" value="IGc2"/>
    <property type="match status" value="1"/>
</dbReference>
<dbReference type="InterPro" id="IPR036179">
    <property type="entry name" value="Ig-like_dom_sf"/>
</dbReference>
<dbReference type="OrthoDB" id="9047495at2759"/>
<keyword evidence="10" id="KW-1185">Reference proteome</keyword>
<proteinExistence type="predicted"/>
<dbReference type="Proteomes" id="UP001142489">
    <property type="component" value="Unassembled WGS sequence"/>
</dbReference>
<dbReference type="AlphaFoldDB" id="A0A9Q0XF56"/>
<evidence type="ECO:0000256" key="1">
    <source>
        <dbReference type="ARBA" id="ARBA00004236"/>
    </source>
</evidence>
<dbReference type="InterPro" id="IPR052051">
    <property type="entry name" value="TCR_complex_component"/>
</dbReference>
<dbReference type="InterPro" id="IPR003598">
    <property type="entry name" value="Ig_sub2"/>
</dbReference>
<keyword evidence="3" id="KW-0732">Signal</keyword>
<dbReference type="PANTHER" id="PTHR19433">
    <property type="entry name" value="T-CELL RECEPTOR ALPHA CHAIN V REGION-RELATED"/>
    <property type="match status" value="1"/>
</dbReference>
<evidence type="ECO:0000313" key="9">
    <source>
        <dbReference type="EMBL" id="KAJ7313096.1"/>
    </source>
</evidence>
<sequence length="140" mass="15318">MPGIPWCQALEITQDPLLEVSEGKDCNLNCSHPKASTETIFWYRQSPGQSLRYVTSGYTSNPEGTLYIPSDRKSNVLTLPRVSLGDAGVYYCALSDTVLFPGASSVQELISSRTRFKAGAEQICEDHLLFSCMAGSVFKA</sequence>
<dbReference type="PANTHER" id="PTHR19433:SF111">
    <property type="entry name" value="T CELL RECEPTOR ALPHA VARIABLE 4"/>
    <property type="match status" value="1"/>
</dbReference>
<dbReference type="SUPFAM" id="SSF48726">
    <property type="entry name" value="Immunoglobulin"/>
    <property type="match status" value="1"/>
</dbReference>
<evidence type="ECO:0000256" key="7">
    <source>
        <dbReference type="ARBA" id="ARBA00023180"/>
    </source>
</evidence>